<accession>A0A7R9KWY6</accession>
<feature type="compositionally biased region" description="Basic and acidic residues" evidence="2">
    <location>
        <begin position="84"/>
        <end position="94"/>
    </location>
</feature>
<evidence type="ECO:0000313" key="4">
    <source>
        <dbReference type="EMBL" id="CAD7629868.1"/>
    </source>
</evidence>
<dbReference type="PANTHER" id="PTHR44329:SF304">
    <property type="entry name" value="MITOGEN-ACTIVATED PROTEIN KINASE KINASE KINASE 13-LIKE ISOFORM X1"/>
    <property type="match status" value="1"/>
</dbReference>
<feature type="compositionally biased region" description="Basic residues" evidence="2">
    <location>
        <begin position="980"/>
        <end position="991"/>
    </location>
</feature>
<feature type="compositionally biased region" description="Low complexity" evidence="2">
    <location>
        <begin position="1230"/>
        <end position="1239"/>
    </location>
</feature>
<dbReference type="GO" id="GO:0004674">
    <property type="term" value="F:protein serine/threonine kinase activity"/>
    <property type="evidence" value="ECO:0007669"/>
    <property type="project" value="TreeGrafter"/>
</dbReference>
<feature type="compositionally biased region" description="Polar residues" evidence="2">
    <location>
        <begin position="143"/>
        <end position="153"/>
    </location>
</feature>
<feature type="region of interest" description="Disordered" evidence="2">
    <location>
        <begin position="645"/>
        <end position="665"/>
    </location>
</feature>
<feature type="compositionally biased region" description="Polar residues" evidence="2">
    <location>
        <begin position="1102"/>
        <end position="1112"/>
    </location>
</feature>
<feature type="compositionally biased region" description="Polar residues" evidence="2">
    <location>
        <begin position="183"/>
        <end position="192"/>
    </location>
</feature>
<feature type="compositionally biased region" description="Basic and acidic residues" evidence="2">
    <location>
        <begin position="1"/>
        <end position="25"/>
    </location>
</feature>
<feature type="non-terminal residue" evidence="4">
    <location>
        <position position="1"/>
    </location>
</feature>
<dbReference type="InterPro" id="IPR001245">
    <property type="entry name" value="Ser-Thr/Tyr_kinase_cat_dom"/>
</dbReference>
<feature type="compositionally biased region" description="Polar residues" evidence="2">
    <location>
        <begin position="1295"/>
        <end position="1331"/>
    </location>
</feature>
<dbReference type="SMART" id="SM00355">
    <property type="entry name" value="ZnF_C2H2"/>
    <property type="match status" value="6"/>
</dbReference>
<evidence type="ECO:0000256" key="1">
    <source>
        <dbReference type="SAM" id="Coils"/>
    </source>
</evidence>
<feature type="coiled-coil region" evidence="1">
    <location>
        <begin position="871"/>
        <end position="912"/>
    </location>
</feature>
<feature type="region of interest" description="Disordered" evidence="2">
    <location>
        <begin position="1"/>
        <end position="192"/>
    </location>
</feature>
<dbReference type="EMBL" id="OC861983">
    <property type="protein sequence ID" value="CAD7629868.1"/>
    <property type="molecule type" value="Genomic_DNA"/>
</dbReference>
<feature type="region of interest" description="Disordered" evidence="2">
    <location>
        <begin position="252"/>
        <end position="282"/>
    </location>
</feature>
<dbReference type="InterPro" id="IPR051681">
    <property type="entry name" value="Ser/Thr_Kinases-Pseudokinases"/>
</dbReference>
<organism evidence="4">
    <name type="scientific">Medioppia subpectinata</name>
    <dbReference type="NCBI Taxonomy" id="1979941"/>
    <lineage>
        <taxon>Eukaryota</taxon>
        <taxon>Metazoa</taxon>
        <taxon>Ecdysozoa</taxon>
        <taxon>Arthropoda</taxon>
        <taxon>Chelicerata</taxon>
        <taxon>Arachnida</taxon>
        <taxon>Acari</taxon>
        <taxon>Acariformes</taxon>
        <taxon>Sarcoptiformes</taxon>
        <taxon>Oribatida</taxon>
        <taxon>Brachypylina</taxon>
        <taxon>Oppioidea</taxon>
        <taxon>Oppiidae</taxon>
        <taxon>Medioppia</taxon>
    </lineage>
</organism>
<dbReference type="OrthoDB" id="6421266at2759"/>
<evidence type="ECO:0000259" key="3">
    <source>
        <dbReference type="PROSITE" id="PS00028"/>
    </source>
</evidence>
<dbReference type="GO" id="GO:0005737">
    <property type="term" value="C:cytoplasm"/>
    <property type="evidence" value="ECO:0007669"/>
    <property type="project" value="TreeGrafter"/>
</dbReference>
<keyword evidence="1" id="KW-0175">Coiled coil</keyword>
<feature type="domain" description="C2H2-type" evidence="3">
    <location>
        <begin position="675"/>
        <end position="696"/>
    </location>
</feature>
<dbReference type="Gene3D" id="1.10.510.10">
    <property type="entry name" value="Transferase(Phosphotransferase) domain 1"/>
    <property type="match status" value="1"/>
</dbReference>
<feature type="compositionally biased region" description="Acidic residues" evidence="2">
    <location>
        <begin position="1240"/>
        <end position="1250"/>
    </location>
</feature>
<reference evidence="4" key="1">
    <citation type="submission" date="2020-11" db="EMBL/GenBank/DDBJ databases">
        <authorList>
            <person name="Tran Van P."/>
        </authorList>
    </citation>
    <scope>NUCLEOTIDE SEQUENCE</scope>
</reference>
<feature type="compositionally biased region" description="Basic residues" evidence="2">
    <location>
        <begin position="36"/>
        <end position="45"/>
    </location>
</feature>
<feature type="region of interest" description="Disordered" evidence="2">
    <location>
        <begin position="946"/>
        <end position="1007"/>
    </location>
</feature>
<proteinExistence type="predicted"/>
<sequence>PETTPKEVKVDRRKPQLKAKTEPTPEPKVVTSTARRGGRAAKRGRASPVAANASKANNVNSNSDGENSESQTEGESNRKRGRKPKEPIKEEDRYVPNTDSAKRGIMAEGSTSLRRRDQIKSKARYSPPPFDTPKRERTAIKFPSTTSSSTRYVNESDDEDMVSVSPTFKLTADVSPPRRKANTNRANSESVHTIENVGVSKIGDGSKLVVTLPDGTNIKVDASTTSTKKVAFKGTKKVGEKLESVDIECDDAGAKADPMDDDYKPSRGRKSTDGKTPGDKPKVIQTYSRVTPKQTISSPKLLAISQTQLKSQMSGQTSAAKITPKFVTTPSAQPKKTPVATTQRRTTTPMTKYIDGLPELHECTLDVENDSQLTKLPDKILLLHSELPLNLALSVEHEEESFLFRQIVSPMEPNRYVCLLCKGIDVSYATKEEKDIISHYRTLHELDVVTANAKFSEDIVFICLPKTILQQLKSNNNAIPLNAPCQYCGDEVRLINIENMKQHYCLEHNKEVTMIEQEEILRMHLFFYCSQCKHQSKDFESHHKHMKDEHKCKSYKCKNCVLITQDLTRLKTHFRAKHMINNSTQNMQCYYCHGLLIGIDRLNKHIQQSHMVQTGPTEFSCVACLKPCGRGKDLLTHAQSCAMAGHNNRDSKDKDEKSKQLMAKSEPVEGEAAICFLCGDEFENNEICLLHQHHVHMRWVSDLRRYTNTTVTAQLIDPPLVKELTIDDLTPEEDLRKSKVDTIVGHWCRMSFGVVLWELMNCEIPYRDVDSSAIIWGVGNSSLTLPVATKCFPEGFQLLMKQCWNAKARNRPSFKNIIMHIEIAANELVNIEPDEYFKLQIDWREEIQNCLLRMKRNGRRDLSTDDEAELIKKRKDELSHAQDIREHYERKLERANNLYMELTACMLQLEQKEKELIRREMMQMGGRGHSSKKQIVGPLLQAAHERISSSRRGSYRPDQPIETQSPNKQSAECVSCHGSARSRIKRNRQRRSINSQTGSGNHSHLANQTLSSTLNNNYITYSPRPSPLQERKSFVDTETQTDYVLSESDLVSPSSSTLSPMSAIGRVETVIEMGDNDMNNGIIRGIPKTSTTSTFDSGFDSQSCLSTPTARTSGHDRSPVTPISGKSSSVETDTEDSNKTKLKTRSTNITQNPIASLSSIDENGVNSNTAGAQLANQDVCDVAIVRRGSITCQRRFAGSPYIPDFNKMGHKSQPYIGQRPVLQHAGSNISIASHSSSSGSEEEGAVDSDDYGSHPSHHKRKGGLAQHLSQHRLSGQSISTLSSDGNLSDEEEGNTSEYSSNQNDMISSLSNPDLTNANVENQTLSASTSTSDSKKLPSTPHSLSSTNTTTTNSDTDEVSNVTVATSYLVVHKPNNPYNLNNNNNDNQTVTSQSQTSQQIPNISSETTVW</sequence>
<feature type="compositionally biased region" description="Low complexity" evidence="2">
    <location>
        <begin position="46"/>
        <end position="63"/>
    </location>
</feature>
<dbReference type="PANTHER" id="PTHR44329">
    <property type="entry name" value="SERINE/THREONINE-PROTEIN KINASE TNNI3K-RELATED"/>
    <property type="match status" value="1"/>
</dbReference>
<feature type="compositionally biased region" description="Low complexity" evidence="2">
    <location>
        <begin position="1336"/>
        <end position="1353"/>
    </location>
</feature>
<dbReference type="Proteomes" id="UP000759131">
    <property type="component" value="Unassembled WGS sequence"/>
</dbReference>
<dbReference type="SUPFAM" id="SSF56112">
    <property type="entry name" value="Protein kinase-like (PK-like)"/>
    <property type="match status" value="1"/>
</dbReference>
<dbReference type="PROSITE" id="PS00028">
    <property type="entry name" value="ZINC_FINGER_C2H2_1"/>
    <property type="match status" value="1"/>
</dbReference>
<evidence type="ECO:0000256" key="2">
    <source>
        <dbReference type="SAM" id="MobiDB-lite"/>
    </source>
</evidence>
<dbReference type="Pfam" id="PF07714">
    <property type="entry name" value="PK_Tyr_Ser-Thr"/>
    <property type="match status" value="1"/>
</dbReference>
<dbReference type="InterPro" id="IPR011009">
    <property type="entry name" value="Kinase-like_dom_sf"/>
</dbReference>
<feature type="region of interest" description="Disordered" evidence="2">
    <location>
        <begin position="1093"/>
        <end position="1161"/>
    </location>
</feature>
<feature type="compositionally biased region" description="Basic and acidic residues" evidence="2">
    <location>
        <begin position="647"/>
        <end position="659"/>
    </location>
</feature>
<dbReference type="EMBL" id="CAJPIZ010007408">
    <property type="protein sequence ID" value="CAG2110298.1"/>
    <property type="molecule type" value="Genomic_DNA"/>
</dbReference>
<evidence type="ECO:0000313" key="5">
    <source>
        <dbReference type="Proteomes" id="UP000759131"/>
    </source>
</evidence>
<feature type="region of interest" description="Disordered" evidence="2">
    <location>
        <begin position="1373"/>
        <end position="1409"/>
    </location>
</feature>
<feature type="compositionally biased region" description="Polar residues" evidence="2">
    <location>
        <begin position="1145"/>
        <end position="1161"/>
    </location>
</feature>
<feature type="region of interest" description="Disordered" evidence="2">
    <location>
        <begin position="1230"/>
        <end position="1358"/>
    </location>
</feature>
<feature type="compositionally biased region" description="Polar residues" evidence="2">
    <location>
        <begin position="961"/>
        <end position="972"/>
    </location>
</feature>
<name>A0A7R9KWY6_9ACAR</name>
<feature type="compositionally biased region" description="Polar residues" evidence="2">
    <location>
        <begin position="64"/>
        <end position="74"/>
    </location>
</feature>
<protein>
    <recommendedName>
        <fullName evidence="3">C2H2-type domain-containing protein</fullName>
    </recommendedName>
</protein>
<feature type="compositionally biased region" description="Polar residues" evidence="2">
    <location>
        <begin position="997"/>
        <end position="1007"/>
    </location>
</feature>
<keyword evidence="5" id="KW-1185">Reference proteome</keyword>
<feature type="compositionally biased region" description="Polar residues" evidence="2">
    <location>
        <begin position="1267"/>
        <end position="1286"/>
    </location>
</feature>
<gene>
    <name evidence="4" type="ORF">OSB1V03_LOCUS10283</name>
</gene>
<dbReference type="InterPro" id="IPR013087">
    <property type="entry name" value="Znf_C2H2_type"/>
</dbReference>